<evidence type="ECO:0000313" key="9">
    <source>
        <dbReference type="Proteomes" id="UP001597059"/>
    </source>
</evidence>
<comment type="similarity">
    <text evidence="2">Belongs to the bacterial solute-binding protein 8 family.</text>
</comment>
<name>A0ABW4AVZ6_9GAMM</name>
<dbReference type="PROSITE" id="PS50983">
    <property type="entry name" value="FE_B12_PBP"/>
    <property type="match status" value="1"/>
</dbReference>
<evidence type="ECO:0000256" key="4">
    <source>
        <dbReference type="ARBA" id="ARBA00022496"/>
    </source>
</evidence>
<keyword evidence="3" id="KW-0813">Transport</keyword>
<proteinExistence type="inferred from homology"/>
<dbReference type="InterPro" id="IPR051313">
    <property type="entry name" value="Bact_iron-sidero_bind"/>
</dbReference>
<feature type="signal peptide" evidence="6">
    <location>
        <begin position="1"/>
        <end position="25"/>
    </location>
</feature>
<evidence type="ECO:0000256" key="3">
    <source>
        <dbReference type="ARBA" id="ARBA00022448"/>
    </source>
</evidence>
<evidence type="ECO:0000256" key="5">
    <source>
        <dbReference type="ARBA" id="ARBA00022729"/>
    </source>
</evidence>
<sequence>MSLIHHLKRVSAVSIIALATSAALADVTVATKYGEVTVKDNATQVVTLAESALDVMSAIDVEVAGSVATRGSDTVSRYLEDKQAGIQIVGTARETNIEAVIGLRPDVILASSSLPKAQYDVLSKIAPTIVPDTTSTTPGSWKQDARLYGKAIGQSDAIEQALKAVDDRAASIKEKVDANIPADQRTAFIARWMPQGAIVMSKDLFVGSLLNQVGFKADDGGLLKPGRPHSSPLSLENLSTIDGDWLFLATLNDDGKEALDAAKKSPAFARLDVVKSNHTATVDGQVWSSTSGPLAAHVILDDIEALLEANTQ</sequence>
<evidence type="ECO:0000256" key="2">
    <source>
        <dbReference type="ARBA" id="ARBA00008814"/>
    </source>
</evidence>
<dbReference type="Proteomes" id="UP001597059">
    <property type="component" value="Unassembled WGS sequence"/>
</dbReference>
<dbReference type="InterPro" id="IPR002491">
    <property type="entry name" value="ABC_transptr_periplasmic_BD"/>
</dbReference>
<dbReference type="CDD" id="cd01146">
    <property type="entry name" value="FhuD"/>
    <property type="match status" value="1"/>
</dbReference>
<keyword evidence="4" id="KW-0406">Ion transport</keyword>
<reference evidence="9" key="1">
    <citation type="journal article" date="2019" name="Int. J. Syst. Evol. Microbiol.">
        <title>The Global Catalogue of Microorganisms (GCM) 10K type strain sequencing project: providing services to taxonomists for standard genome sequencing and annotation.</title>
        <authorList>
            <consortium name="The Broad Institute Genomics Platform"/>
            <consortium name="The Broad Institute Genome Sequencing Center for Infectious Disease"/>
            <person name="Wu L."/>
            <person name="Ma J."/>
        </authorList>
    </citation>
    <scope>NUCLEOTIDE SEQUENCE [LARGE SCALE GENOMIC DNA]</scope>
    <source>
        <strain evidence="9">JCM 30774</strain>
    </source>
</reference>
<comment type="caution">
    <text evidence="8">The sequence shown here is derived from an EMBL/GenBank/DDBJ whole genome shotgun (WGS) entry which is preliminary data.</text>
</comment>
<keyword evidence="9" id="KW-1185">Reference proteome</keyword>
<keyword evidence="4" id="KW-0408">Iron</keyword>
<accession>A0ABW4AVZ6</accession>
<evidence type="ECO:0000313" key="8">
    <source>
        <dbReference type="EMBL" id="MFD1381914.1"/>
    </source>
</evidence>
<keyword evidence="5 6" id="KW-0732">Signal</keyword>
<dbReference type="EMBL" id="JBHTMN010000003">
    <property type="protein sequence ID" value="MFD1381914.1"/>
    <property type="molecule type" value="Genomic_DNA"/>
</dbReference>
<protein>
    <submittedName>
        <fullName evidence="8">ABC transporter substrate-binding protein</fullName>
    </submittedName>
</protein>
<evidence type="ECO:0000256" key="6">
    <source>
        <dbReference type="SAM" id="SignalP"/>
    </source>
</evidence>
<feature type="domain" description="Fe/B12 periplasmic-binding" evidence="7">
    <location>
        <begin position="44"/>
        <end position="311"/>
    </location>
</feature>
<comment type="subcellular location">
    <subcellularLocation>
        <location evidence="1">Cell envelope</location>
    </subcellularLocation>
</comment>
<dbReference type="PANTHER" id="PTHR30532">
    <property type="entry name" value="IRON III DICITRATE-BINDING PERIPLASMIC PROTEIN"/>
    <property type="match status" value="1"/>
</dbReference>
<dbReference type="Gene3D" id="3.40.50.1980">
    <property type="entry name" value="Nitrogenase molybdenum iron protein domain"/>
    <property type="match status" value="2"/>
</dbReference>
<feature type="chain" id="PRO_5046047328" evidence="6">
    <location>
        <begin position="26"/>
        <end position="312"/>
    </location>
</feature>
<keyword evidence="4" id="KW-0410">Iron transport</keyword>
<dbReference type="RefSeq" id="WP_377364394.1">
    <property type="nucleotide sequence ID" value="NZ_JBHTMN010000003.1"/>
</dbReference>
<dbReference type="Pfam" id="PF01497">
    <property type="entry name" value="Peripla_BP_2"/>
    <property type="match status" value="1"/>
</dbReference>
<dbReference type="SUPFAM" id="SSF53807">
    <property type="entry name" value="Helical backbone' metal receptor"/>
    <property type="match status" value="1"/>
</dbReference>
<gene>
    <name evidence="8" type="ORF">ACFQ45_00945</name>
</gene>
<evidence type="ECO:0000259" key="7">
    <source>
        <dbReference type="PROSITE" id="PS50983"/>
    </source>
</evidence>
<organism evidence="8 9">
    <name type="scientific">Rhodanobacter aciditrophus</name>
    <dbReference type="NCBI Taxonomy" id="1623218"/>
    <lineage>
        <taxon>Bacteria</taxon>
        <taxon>Pseudomonadati</taxon>
        <taxon>Pseudomonadota</taxon>
        <taxon>Gammaproteobacteria</taxon>
        <taxon>Lysobacterales</taxon>
        <taxon>Rhodanobacteraceae</taxon>
        <taxon>Rhodanobacter</taxon>
    </lineage>
</organism>
<dbReference type="PANTHER" id="PTHR30532:SF1">
    <property type="entry name" value="IRON(3+)-HYDROXAMATE-BINDING PROTEIN FHUD"/>
    <property type="match status" value="1"/>
</dbReference>
<evidence type="ECO:0000256" key="1">
    <source>
        <dbReference type="ARBA" id="ARBA00004196"/>
    </source>
</evidence>